<evidence type="ECO:0000313" key="1">
    <source>
        <dbReference type="EMBL" id="CAJ2002103.1"/>
    </source>
</evidence>
<name>A0ABC8QJW6_9VIRU</name>
<organism evidence="1 2">
    <name type="scientific">Cotesia congregata filamentous virus 1</name>
    <dbReference type="NCBI Taxonomy" id="3064291"/>
    <lineage>
        <taxon>Viruses</taxon>
        <taxon>Viruses incertae sedis</taxon>
        <taxon>Naldaviricetes</taxon>
        <taxon>Lefavirales</taxon>
        <taxon>Filamentoviridae</taxon>
        <taxon>Betafilamentovirus</taxon>
        <taxon>Betafilamentovirus cocongregatae</taxon>
    </lineage>
</organism>
<dbReference type="EMBL" id="CAUOPR010000001">
    <property type="protein sequence ID" value="CAJ2002103.1"/>
    <property type="molecule type" value="Genomic_DNA"/>
</dbReference>
<proteinExistence type="predicted"/>
<evidence type="ECO:0000313" key="2">
    <source>
        <dbReference type="Proteomes" id="UP001642380"/>
    </source>
</evidence>
<reference evidence="1 2" key="1">
    <citation type="submission" date="2024-01" db="EMBL/GenBank/DDBJ databases">
        <authorList>
            <person name="Guinet B."/>
        </authorList>
    </citation>
    <scope>NUCLEOTIDE SEQUENCE [LARGE SCALE GENOMIC DNA]</scope>
</reference>
<dbReference type="Proteomes" id="UP001642380">
    <property type="component" value="Unassembled WGS sequence"/>
</dbReference>
<accession>A0ABC8QJW6</accession>
<gene>
    <name evidence="1" type="ORF">CCFV1_ORF057</name>
</gene>
<comment type="caution">
    <text evidence="1">The sequence shown here is derived from an EMBL/GenBank/DDBJ whole genome shotgun (WGS) entry which is preliminary data.</text>
</comment>
<protein>
    <submittedName>
        <fullName evidence="1">PD-(D/E)XK nuclease family protein</fullName>
    </submittedName>
</protein>
<keyword evidence="2" id="KW-1185">Reference proteome</keyword>
<sequence length="507" mass="59752">MSSLKTLFTLANVSYNTHDQRFNFAERGSMGCLVYVLLKYNPDMSPQNLQKIFFSRVRCIDRLRGMTPKLRRYEEEKIFYKYNRYLKSFYRINYKDDTTDDEDDDEDHDEDGVYEEKYFSSDLYQHKKLSHKVFELLEKMYNLQDDNEFYNTQSLFTYVKSLFAAFSRMTIMCEHHHRYFSAYHTDAACWGQHISASGVIAAYTKPFYGNIIATNMAKRFIHQGADSITNYYGDVAKILKKKKNHDVAEVAEAIQQVWLDTARQGTELHKLLENYFVNEAHKNVDLHRDLISTVPVNVKDAIEKFLDEYILNNRWQIICTELPLSWPMGQLTGTADFIYLDESVDSQLMAYRNGEAMKQGQRFQLRVNIGDWKFLKDPLDTVTYKADNCLHELSDYIQTKEFKYTIQLNIYAQLLKHVWPVYQWPFDIIVDKLTLVAFNTTTNTFNAHVLQKFNDPLAEAVCRRGEMIATETHKPLPPPQQTNCICNKTPEEMFPHLYRKKTYFKPQ</sequence>